<evidence type="ECO:0000313" key="2">
    <source>
        <dbReference type="Proteomes" id="UP000275385"/>
    </source>
</evidence>
<evidence type="ECO:0000313" key="1">
    <source>
        <dbReference type="EMBL" id="RKU47999.1"/>
    </source>
</evidence>
<gene>
    <name evidence="1" type="ORF">DL546_005916</name>
</gene>
<organism evidence="1 2">
    <name type="scientific">Coniochaeta pulveracea</name>
    <dbReference type="NCBI Taxonomy" id="177199"/>
    <lineage>
        <taxon>Eukaryota</taxon>
        <taxon>Fungi</taxon>
        <taxon>Dikarya</taxon>
        <taxon>Ascomycota</taxon>
        <taxon>Pezizomycotina</taxon>
        <taxon>Sordariomycetes</taxon>
        <taxon>Sordariomycetidae</taxon>
        <taxon>Coniochaetales</taxon>
        <taxon>Coniochaetaceae</taxon>
        <taxon>Coniochaeta</taxon>
    </lineage>
</organism>
<keyword evidence="2" id="KW-1185">Reference proteome</keyword>
<accession>A0A420YJC9</accession>
<reference evidence="1 2" key="1">
    <citation type="submission" date="2018-08" db="EMBL/GenBank/DDBJ databases">
        <title>Draft genome of the lignicolous fungus Coniochaeta pulveracea.</title>
        <authorList>
            <person name="Borstlap C.J."/>
            <person name="De Witt R.N."/>
            <person name="Botha A."/>
            <person name="Volschenk H."/>
        </authorList>
    </citation>
    <scope>NUCLEOTIDE SEQUENCE [LARGE SCALE GENOMIC DNA]</scope>
    <source>
        <strain evidence="1 2">CAB683</strain>
    </source>
</reference>
<name>A0A420YJC9_9PEZI</name>
<proteinExistence type="predicted"/>
<dbReference type="AlphaFoldDB" id="A0A420YJC9"/>
<protein>
    <submittedName>
        <fullName evidence="1">Uncharacterized protein</fullName>
    </submittedName>
</protein>
<sequence length="118" mass="13393">MKRAPSSTGMWKSAPCSPLVERMTRVWDENPIGSAYFVLLTNVLMKRAPTRWEPETVYQVGWALILGDLEQPELEHHQSLVPWGFLCTLSLDLEKVPFLWNPAVATIYARVPPDASLQ</sequence>
<dbReference type="Proteomes" id="UP000275385">
    <property type="component" value="Unassembled WGS sequence"/>
</dbReference>
<comment type="caution">
    <text evidence="1">The sequence shown here is derived from an EMBL/GenBank/DDBJ whole genome shotgun (WGS) entry which is preliminary data.</text>
</comment>
<dbReference type="EMBL" id="QVQW01000006">
    <property type="protein sequence ID" value="RKU47999.1"/>
    <property type="molecule type" value="Genomic_DNA"/>
</dbReference>